<accession>A0A2U3QL24</accession>
<dbReference type="EMBL" id="OUUY01000143">
    <property type="protein sequence ID" value="SPQ02118.1"/>
    <property type="molecule type" value="Genomic_DNA"/>
</dbReference>
<name>A0A2U3QL24_9BACT</name>
<proteinExistence type="predicted"/>
<organism evidence="1 2">
    <name type="scientific">Candidatus Sulfobium mesophilum</name>
    <dbReference type="NCBI Taxonomy" id="2016548"/>
    <lineage>
        <taxon>Bacteria</taxon>
        <taxon>Pseudomonadati</taxon>
        <taxon>Nitrospirota</taxon>
        <taxon>Nitrospiria</taxon>
        <taxon>Nitrospirales</taxon>
        <taxon>Nitrospiraceae</taxon>
        <taxon>Candidatus Sulfobium</taxon>
    </lineage>
</organism>
<gene>
    <name evidence="1" type="ORF">NBG4_910002</name>
</gene>
<keyword evidence="2" id="KW-1185">Reference proteome</keyword>
<protein>
    <recommendedName>
        <fullName evidence="3">Methionine synthase</fullName>
    </recommendedName>
</protein>
<sequence length="334" mass="37379">MIKPFSTTGIGSLPHLRAEDACRLVLETFDIPFWPQLPQISFREFMIPQYSEGMPFLKIDTGKQMVCIERNSSDELERFYEGWKDDSRVAISEDYAKGLHTFMGMIGDKRFEFLKGHVTGPLTFTLGLKDEDGKPIYFDEELREISLMLLKAKTRWQIDVLSAYASKVIVFIDEPILSALGTSAYLGVSEEESIRLIGEVAEVIHSSGGIAGIHCCGNANWPLVIRCGADIINFDAYDYVDTIALYPDEFKDFLSRGGLLAWGIVPTSDAITFETPDSVIGRFRDGIRKLSGNMSEELLLARILVTPSCGTGSRTVEETLKVFQILMRLKEAFA</sequence>
<dbReference type="Proteomes" id="UP000245125">
    <property type="component" value="Unassembled WGS sequence"/>
</dbReference>
<evidence type="ECO:0000313" key="1">
    <source>
        <dbReference type="EMBL" id="SPQ02118.1"/>
    </source>
</evidence>
<dbReference type="Gene3D" id="3.20.20.210">
    <property type="match status" value="1"/>
</dbReference>
<dbReference type="SUPFAM" id="SSF51726">
    <property type="entry name" value="UROD/MetE-like"/>
    <property type="match status" value="1"/>
</dbReference>
<reference evidence="2" key="1">
    <citation type="submission" date="2018-03" db="EMBL/GenBank/DDBJ databases">
        <authorList>
            <person name="Zecchin S."/>
        </authorList>
    </citation>
    <scope>NUCLEOTIDE SEQUENCE [LARGE SCALE GENOMIC DNA]</scope>
</reference>
<evidence type="ECO:0000313" key="2">
    <source>
        <dbReference type="Proteomes" id="UP000245125"/>
    </source>
</evidence>
<evidence type="ECO:0008006" key="3">
    <source>
        <dbReference type="Google" id="ProtNLM"/>
    </source>
</evidence>
<dbReference type="OrthoDB" id="144815at2"/>
<dbReference type="AlphaFoldDB" id="A0A2U3QL24"/>
<dbReference type="InterPro" id="IPR038071">
    <property type="entry name" value="UROD/MetE-like_sf"/>
</dbReference>